<keyword evidence="3" id="KW-1185">Reference proteome</keyword>
<dbReference type="Proteomes" id="UP000479710">
    <property type="component" value="Unassembled WGS sequence"/>
</dbReference>
<organism evidence="2 3">
    <name type="scientific">Oryza meyeriana var. granulata</name>
    <dbReference type="NCBI Taxonomy" id="110450"/>
    <lineage>
        <taxon>Eukaryota</taxon>
        <taxon>Viridiplantae</taxon>
        <taxon>Streptophyta</taxon>
        <taxon>Embryophyta</taxon>
        <taxon>Tracheophyta</taxon>
        <taxon>Spermatophyta</taxon>
        <taxon>Magnoliopsida</taxon>
        <taxon>Liliopsida</taxon>
        <taxon>Poales</taxon>
        <taxon>Poaceae</taxon>
        <taxon>BOP clade</taxon>
        <taxon>Oryzoideae</taxon>
        <taxon>Oryzeae</taxon>
        <taxon>Oryzinae</taxon>
        <taxon>Oryza</taxon>
        <taxon>Oryza meyeriana</taxon>
    </lineage>
</organism>
<evidence type="ECO:0000313" key="2">
    <source>
        <dbReference type="EMBL" id="KAF0903870.1"/>
    </source>
</evidence>
<evidence type="ECO:0000313" key="3">
    <source>
        <dbReference type="Proteomes" id="UP000479710"/>
    </source>
</evidence>
<feature type="compositionally biased region" description="Polar residues" evidence="1">
    <location>
        <begin position="7"/>
        <end position="24"/>
    </location>
</feature>
<sequence>MLPAPSDSLSHSMATAARNPSSGSELPRGGGSSHGRSLAVSRGGKPNEWTGQGRRGRNRPGRALIAPVRWIRAVGFVGWGTWTVEIGGFRRRQGVRAQSTDQVGCSPTDQLMPTGTPWQVAFICAVWQMKVASLGAQHGHAW</sequence>
<dbReference type="EMBL" id="SPHZ02000008">
    <property type="protein sequence ID" value="KAF0903870.1"/>
    <property type="molecule type" value="Genomic_DNA"/>
</dbReference>
<reference evidence="2 3" key="1">
    <citation type="submission" date="2019-11" db="EMBL/GenBank/DDBJ databases">
        <title>Whole genome sequence of Oryza granulata.</title>
        <authorList>
            <person name="Li W."/>
        </authorList>
    </citation>
    <scope>NUCLEOTIDE SEQUENCE [LARGE SCALE GENOMIC DNA]</scope>
    <source>
        <strain evidence="3">cv. Menghai</strain>
        <tissue evidence="2">Leaf</tissue>
    </source>
</reference>
<accession>A0A6G1CUP3</accession>
<comment type="caution">
    <text evidence="2">The sequence shown here is derived from an EMBL/GenBank/DDBJ whole genome shotgun (WGS) entry which is preliminary data.</text>
</comment>
<name>A0A6G1CUP3_9ORYZ</name>
<proteinExistence type="predicted"/>
<protein>
    <submittedName>
        <fullName evidence="2">Uncharacterized protein</fullName>
    </submittedName>
</protein>
<evidence type="ECO:0000256" key="1">
    <source>
        <dbReference type="SAM" id="MobiDB-lite"/>
    </source>
</evidence>
<dbReference type="AlphaFoldDB" id="A0A6G1CUP3"/>
<gene>
    <name evidence="2" type="ORF">E2562_029957</name>
</gene>
<feature type="region of interest" description="Disordered" evidence="1">
    <location>
        <begin position="1"/>
        <end position="61"/>
    </location>
</feature>